<dbReference type="EMBL" id="CP000828">
    <property type="protein sequence ID" value="ABW29646.1"/>
    <property type="molecule type" value="Genomic_DNA"/>
</dbReference>
<evidence type="ECO:0000313" key="3">
    <source>
        <dbReference type="Proteomes" id="UP000000268"/>
    </source>
</evidence>
<dbReference type="KEGG" id="amr:AM1_4671"/>
<dbReference type="STRING" id="329726.AM1_4671"/>
<dbReference type="Proteomes" id="UP000000268">
    <property type="component" value="Chromosome"/>
</dbReference>
<keyword evidence="1" id="KW-1133">Transmembrane helix</keyword>
<keyword evidence="1" id="KW-0812">Transmembrane</keyword>
<name>B0C1B1_ACAM1</name>
<protein>
    <submittedName>
        <fullName evidence="2">Uncharacterized protein</fullName>
    </submittedName>
</protein>
<gene>
    <name evidence="2" type="ordered locus">AM1_4671</name>
</gene>
<dbReference type="OrthoDB" id="511601at2"/>
<feature type="transmembrane region" description="Helical" evidence="1">
    <location>
        <begin position="7"/>
        <end position="29"/>
    </location>
</feature>
<organism evidence="2 3">
    <name type="scientific">Acaryochloris marina (strain MBIC 11017)</name>
    <dbReference type="NCBI Taxonomy" id="329726"/>
    <lineage>
        <taxon>Bacteria</taxon>
        <taxon>Bacillati</taxon>
        <taxon>Cyanobacteriota</taxon>
        <taxon>Cyanophyceae</taxon>
        <taxon>Acaryochloridales</taxon>
        <taxon>Acaryochloridaceae</taxon>
        <taxon>Acaryochloris</taxon>
    </lineage>
</organism>
<sequence length="184" mass="20027">MASKSGIVPMVLAAVVGGSGALLLTQLYFSIWIEPSITAEKAPPVLEVKPTVPDAMAKDQPKVIANKEPHLSIDPRSDVLRISNQTQFPIRVVLRSHLNPNHPSPPDTPHFKEPVHWDFAPQEGSIGGLKVSLPSGPMQLYQGDVLMAFALDGSQKYWGPYVVGDTPQPTLKQTDAEWHLVISP</sequence>
<proteinExistence type="predicted"/>
<evidence type="ECO:0000256" key="1">
    <source>
        <dbReference type="SAM" id="Phobius"/>
    </source>
</evidence>
<reference evidence="2 3" key="1">
    <citation type="journal article" date="2008" name="Proc. Natl. Acad. Sci. U.S.A.">
        <title>Niche adaptation and genome expansion in the chlorophyll d-producing cyanobacterium Acaryochloris marina.</title>
        <authorList>
            <person name="Swingley W.D."/>
            <person name="Chen M."/>
            <person name="Cheung P.C."/>
            <person name="Conrad A.L."/>
            <person name="Dejesa L.C."/>
            <person name="Hao J."/>
            <person name="Honchak B.M."/>
            <person name="Karbach L.E."/>
            <person name="Kurdoglu A."/>
            <person name="Lahiri S."/>
            <person name="Mastrian S.D."/>
            <person name="Miyashita H."/>
            <person name="Page L."/>
            <person name="Ramakrishna P."/>
            <person name="Satoh S."/>
            <person name="Sattley W.M."/>
            <person name="Shimada Y."/>
            <person name="Taylor H.L."/>
            <person name="Tomo T."/>
            <person name="Tsuchiya T."/>
            <person name="Wang Z.T."/>
            <person name="Raymond J."/>
            <person name="Mimuro M."/>
            <person name="Blankenship R.E."/>
            <person name="Touchman J.W."/>
        </authorList>
    </citation>
    <scope>NUCLEOTIDE SEQUENCE [LARGE SCALE GENOMIC DNA]</scope>
    <source>
        <strain evidence="3">MBIC 11017</strain>
    </source>
</reference>
<keyword evidence="1" id="KW-0472">Membrane</keyword>
<accession>B0C1B1</accession>
<evidence type="ECO:0000313" key="2">
    <source>
        <dbReference type="EMBL" id="ABW29646.1"/>
    </source>
</evidence>
<keyword evidence="3" id="KW-1185">Reference proteome</keyword>
<dbReference type="eggNOG" id="ENOG5032SNK">
    <property type="taxonomic scope" value="Bacteria"/>
</dbReference>
<dbReference type="HOGENOM" id="CLU_114928_0_0_3"/>
<dbReference type="AlphaFoldDB" id="B0C1B1"/>